<reference evidence="2" key="1">
    <citation type="submission" date="2019-10" db="EMBL/GenBank/DDBJ databases">
        <title>Draft genome sequence of Panacibacter sp. KCS-6.</title>
        <authorList>
            <person name="Yim K.J."/>
        </authorList>
    </citation>
    <scope>NUCLEOTIDE SEQUENCE</scope>
    <source>
        <strain evidence="2">KCS-6</strain>
    </source>
</reference>
<proteinExistence type="predicted"/>
<comment type="caution">
    <text evidence="2">The sequence shown here is derived from an EMBL/GenBank/DDBJ whole genome shotgun (WGS) entry which is preliminary data.</text>
</comment>
<feature type="transmembrane region" description="Helical" evidence="1">
    <location>
        <begin position="41"/>
        <end position="59"/>
    </location>
</feature>
<keyword evidence="1" id="KW-0472">Membrane</keyword>
<keyword evidence="3" id="KW-1185">Reference proteome</keyword>
<evidence type="ECO:0000313" key="2">
    <source>
        <dbReference type="EMBL" id="NNV54461.1"/>
    </source>
</evidence>
<protein>
    <submittedName>
        <fullName evidence="2">Uncharacterized protein</fullName>
    </submittedName>
</protein>
<keyword evidence="1" id="KW-0812">Transmembrane</keyword>
<dbReference type="Proteomes" id="UP000598971">
    <property type="component" value="Unassembled WGS sequence"/>
</dbReference>
<feature type="transmembrane region" description="Helical" evidence="1">
    <location>
        <begin position="96"/>
        <end position="114"/>
    </location>
</feature>
<name>A0A8J8FAN9_9BACT</name>
<dbReference type="RefSeq" id="WP_171606383.1">
    <property type="nucleotide sequence ID" value="NZ_WHPF01000002.1"/>
</dbReference>
<evidence type="ECO:0000256" key="1">
    <source>
        <dbReference type="SAM" id="Phobius"/>
    </source>
</evidence>
<feature type="transmembrane region" description="Helical" evidence="1">
    <location>
        <begin position="71"/>
        <end position="90"/>
    </location>
</feature>
<keyword evidence="1" id="KW-1133">Transmembrane helix</keyword>
<sequence>MTKSAKSLYYFGFYVLLTGITICVIPDNFMALLKLPEISTGWARAIGLLVIIIGSYDILSGRNNVKPLIKASIYLRILFFIGILVLFLSGQMPKEILPLGIIDLLGAIWTAFSLKAES</sequence>
<dbReference type="EMBL" id="WHPF01000002">
    <property type="protein sequence ID" value="NNV54461.1"/>
    <property type="molecule type" value="Genomic_DNA"/>
</dbReference>
<feature type="transmembrane region" description="Helical" evidence="1">
    <location>
        <begin position="7"/>
        <end position="29"/>
    </location>
</feature>
<evidence type="ECO:0000313" key="3">
    <source>
        <dbReference type="Proteomes" id="UP000598971"/>
    </source>
</evidence>
<organism evidence="2 3">
    <name type="scientific">Limnovirga soli</name>
    <dbReference type="NCBI Taxonomy" id="2656915"/>
    <lineage>
        <taxon>Bacteria</taxon>
        <taxon>Pseudomonadati</taxon>
        <taxon>Bacteroidota</taxon>
        <taxon>Chitinophagia</taxon>
        <taxon>Chitinophagales</taxon>
        <taxon>Chitinophagaceae</taxon>
        <taxon>Limnovirga</taxon>
    </lineage>
</organism>
<gene>
    <name evidence="2" type="ORF">GD597_03245</name>
</gene>
<dbReference type="AlphaFoldDB" id="A0A8J8FAN9"/>
<accession>A0A8J8FAN9</accession>